<dbReference type="Proteomes" id="UP000014937">
    <property type="component" value="Unassembled WGS sequence"/>
</dbReference>
<proteinExistence type="predicted"/>
<dbReference type="AlphaFoldDB" id="R6WLU8"/>
<name>R6WLU8_9FIRM</name>
<reference evidence="1" key="1">
    <citation type="submission" date="2012-11" db="EMBL/GenBank/DDBJ databases">
        <title>Dependencies among metagenomic species, viruses, plasmids and units of genetic variation.</title>
        <authorList>
            <person name="Nielsen H.B."/>
            <person name="Almeida M."/>
            <person name="Juncker A.S."/>
            <person name="Rasmussen S."/>
            <person name="Li J."/>
            <person name="Sunagawa S."/>
            <person name="Plichta D."/>
            <person name="Gautier L."/>
            <person name="Le Chatelier E."/>
            <person name="Peletier E."/>
            <person name="Bonde I."/>
            <person name="Nielsen T."/>
            <person name="Manichanh C."/>
            <person name="Arumugam M."/>
            <person name="Batto J."/>
            <person name="Santos M.B.Q.D."/>
            <person name="Blom N."/>
            <person name="Borruel N."/>
            <person name="Burgdorf K.S."/>
            <person name="Boumezbeur F."/>
            <person name="Casellas F."/>
            <person name="Dore J."/>
            <person name="Guarner F."/>
            <person name="Hansen T."/>
            <person name="Hildebrand F."/>
            <person name="Kaas R.S."/>
            <person name="Kennedy S."/>
            <person name="Kristiansen K."/>
            <person name="Kultima J.R."/>
            <person name="Leonard P."/>
            <person name="Levenez F."/>
            <person name="Lund O."/>
            <person name="Moumen B."/>
            <person name="Le Paslier D."/>
            <person name="Pons N."/>
            <person name="Pedersen O."/>
            <person name="Prifti E."/>
            <person name="Qin J."/>
            <person name="Raes J."/>
            <person name="Tap J."/>
            <person name="Tims S."/>
            <person name="Ussery D.W."/>
            <person name="Yamada T."/>
            <person name="MetaHit consortium"/>
            <person name="Renault P."/>
            <person name="Sicheritz-Ponten T."/>
            <person name="Bork P."/>
            <person name="Wang J."/>
            <person name="Brunak S."/>
            <person name="Ehrlich S.D."/>
        </authorList>
    </citation>
    <scope>NUCLEOTIDE SEQUENCE [LARGE SCALE GENOMIC DNA]</scope>
</reference>
<sequence length="53" mass="6026">MQKNNNGQTPKAFLTLKLDSMQTFELINALRCNNITILKSTPQKTAVFFCFSD</sequence>
<comment type="caution">
    <text evidence="1">The sequence shown here is derived from an EMBL/GenBank/DDBJ whole genome shotgun (WGS) entry which is preliminary data.</text>
</comment>
<gene>
    <name evidence="1" type="ORF">BN587_00855</name>
</gene>
<evidence type="ECO:0000313" key="1">
    <source>
        <dbReference type="EMBL" id="CDD12123.1"/>
    </source>
</evidence>
<accession>R6WLU8</accession>
<evidence type="ECO:0000313" key="2">
    <source>
        <dbReference type="Proteomes" id="UP000014937"/>
    </source>
</evidence>
<dbReference type="HOGENOM" id="CLU_3064556_0_0_9"/>
<dbReference type="RefSeq" id="WP_021719930.1">
    <property type="nucleotide sequence ID" value="NZ_FR892784.1"/>
</dbReference>
<protein>
    <submittedName>
        <fullName evidence="1">Uncharacterized protein</fullName>
    </submittedName>
</protein>
<organism evidence="1 2">
    <name type="scientific">Phascolarctobacterium succinatutens CAG:287</name>
    <dbReference type="NCBI Taxonomy" id="1263101"/>
    <lineage>
        <taxon>Bacteria</taxon>
        <taxon>Bacillati</taxon>
        <taxon>Bacillota</taxon>
        <taxon>Negativicutes</taxon>
        <taxon>Acidaminococcales</taxon>
        <taxon>Acidaminococcaceae</taxon>
        <taxon>Phascolarctobacterium</taxon>
    </lineage>
</organism>
<dbReference type="EMBL" id="CBGL010000112">
    <property type="protein sequence ID" value="CDD12123.1"/>
    <property type="molecule type" value="Genomic_DNA"/>
</dbReference>